<keyword evidence="3" id="KW-0732">Signal</keyword>
<organism evidence="4 5">
    <name type="scientific">Dysgonomonas capnocytophagoides</name>
    <dbReference type="NCBI Taxonomy" id="45254"/>
    <lineage>
        <taxon>Bacteria</taxon>
        <taxon>Pseudomonadati</taxon>
        <taxon>Bacteroidota</taxon>
        <taxon>Bacteroidia</taxon>
        <taxon>Bacteroidales</taxon>
        <taxon>Dysgonomonadaceae</taxon>
        <taxon>Dysgonomonas</taxon>
    </lineage>
</organism>
<protein>
    <recommendedName>
        <fullName evidence="6">Zinc ABC transporter substrate-binding protein</fullName>
    </recommendedName>
</protein>
<dbReference type="Gene3D" id="3.40.50.1980">
    <property type="entry name" value="Nitrogenase molybdenum iron protein domain"/>
    <property type="match status" value="2"/>
</dbReference>
<keyword evidence="2" id="KW-0813">Transport</keyword>
<dbReference type="PANTHER" id="PTHR42953">
    <property type="entry name" value="HIGH-AFFINITY ZINC UPTAKE SYSTEM PROTEIN ZNUA-RELATED"/>
    <property type="match status" value="1"/>
</dbReference>
<evidence type="ECO:0000256" key="3">
    <source>
        <dbReference type="ARBA" id="ARBA00022729"/>
    </source>
</evidence>
<evidence type="ECO:0000256" key="2">
    <source>
        <dbReference type="ARBA" id="ARBA00022448"/>
    </source>
</evidence>
<dbReference type="EMBL" id="SOML01000001">
    <property type="protein sequence ID" value="TFD98650.1"/>
    <property type="molecule type" value="Genomic_DNA"/>
</dbReference>
<dbReference type="PROSITE" id="PS51257">
    <property type="entry name" value="PROKAR_LIPOPROTEIN"/>
    <property type="match status" value="1"/>
</dbReference>
<dbReference type="InterPro" id="IPR050492">
    <property type="entry name" value="Bact_metal-bind_prot9"/>
</dbReference>
<evidence type="ECO:0008006" key="6">
    <source>
        <dbReference type="Google" id="ProtNLM"/>
    </source>
</evidence>
<evidence type="ECO:0000313" key="4">
    <source>
        <dbReference type="EMBL" id="TFD98650.1"/>
    </source>
</evidence>
<dbReference type="RefSeq" id="WP_134435198.1">
    <property type="nucleotide sequence ID" value="NZ_SOML01000001.1"/>
</dbReference>
<comment type="caution">
    <text evidence="4">The sequence shown here is derived from an EMBL/GenBank/DDBJ whole genome shotgun (WGS) entry which is preliminary data.</text>
</comment>
<gene>
    <name evidence="4" type="ORF">E2605_00775</name>
</gene>
<dbReference type="SUPFAM" id="SSF53807">
    <property type="entry name" value="Helical backbone' metal receptor"/>
    <property type="match status" value="1"/>
</dbReference>
<dbReference type="GO" id="GO:0046872">
    <property type="term" value="F:metal ion binding"/>
    <property type="evidence" value="ECO:0007669"/>
    <property type="project" value="InterPro"/>
</dbReference>
<reference evidence="4 5" key="1">
    <citation type="submission" date="2019-03" db="EMBL/GenBank/DDBJ databases">
        <title>San Antonio Military Medical Center submission to MRSN (WRAIR), pending publication.</title>
        <authorList>
            <person name="Blyth D.M."/>
            <person name="Mccarthy S.L."/>
            <person name="Schall S.E."/>
            <person name="Stam J.A."/>
            <person name="Ong A.C."/>
            <person name="Mcgann P.T."/>
        </authorList>
    </citation>
    <scope>NUCLEOTIDE SEQUENCE [LARGE SCALE GENOMIC DNA]</scope>
    <source>
        <strain evidence="4 5">MRSN571793</strain>
    </source>
</reference>
<dbReference type="InterPro" id="IPR006127">
    <property type="entry name" value="ZnuA-like"/>
</dbReference>
<evidence type="ECO:0000256" key="1">
    <source>
        <dbReference type="ARBA" id="ARBA00011028"/>
    </source>
</evidence>
<dbReference type="OrthoDB" id="9810636at2"/>
<accession>A0A4Y8LC67</accession>
<comment type="similarity">
    <text evidence="1">Belongs to the bacterial solute-binding protein 9 family.</text>
</comment>
<dbReference type="GO" id="GO:0030001">
    <property type="term" value="P:metal ion transport"/>
    <property type="evidence" value="ECO:0007669"/>
    <property type="project" value="InterPro"/>
</dbReference>
<sequence length="280" mass="31514">MKHLLFISILCISVFQACTPPKKSEEKIVSVSIDPQKYLLDKLVGNKYTVNTAIPIGSNPETYDPSPAQMVNIGKSEIYFKIGNLGFENTWLKNISINNPQMSIIDCSLGIQTIHDDHGHANGDPHIWSSTQTALTVATNMYNALIQHDTKHKDYYLDNFKALEKSIQQTDSIVKSYVAEAPTKSFIIFHPALSYFAEQYGLHQYSIEVDGKNPTPRQIAELVKKAKQENIKVIFMQEEYDIKNAEPIAKETGARIVIINPLSYNWDQELIKIAKAIAGK</sequence>
<name>A0A4Y8LC67_9BACT</name>
<dbReference type="Pfam" id="PF01297">
    <property type="entry name" value="ZnuA"/>
    <property type="match status" value="1"/>
</dbReference>
<keyword evidence="5" id="KW-1185">Reference proteome</keyword>
<dbReference type="Proteomes" id="UP000297861">
    <property type="component" value="Unassembled WGS sequence"/>
</dbReference>
<proteinExistence type="inferred from homology"/>
<dbReference type="AlphaFoldDB" id="A0A4Y8LC67"/>
<dbReference type="STRING" id="1121485.GCA_000426485_00920"/>
<evidence type="ECO:0000313" key="5">
    <source>
        <dbReference type="Proteomes" id="UP000297861"/>
    </source>
</evidence>
<dbReference type="PANTHER" id="PTHR42953:SF3">
    <property type="entry name" value="HIGH-AFFINITY ZINC UPTAKE SYSTEM PROTEIN ZNUA"/>
    <property type="match status" value="1"/>
</dbReference>